<evidence type="ECO:0000256" key="1">
    <source>
        <dbReference type="SAM" id="Phobius"/>
    </source>
</evidence>
<dbReference type="InterPro" id="IPR037185">
    <property type="entry name" value="EmrE-like"/>
</dbReference>
<dbReference type="PATRIC" id="fig|1619036.3.peg.804"/>
<feature type="transmembrane region" description="Helical" evidence="1">
    <location>
        <begin position="67"/>
        <end position="86"/>
    </location>
</feature>
<evidence type="ECO:0000259" key="2">
    <source>
        <dbReference type="Pfam" id="PF00892"/>
    </source>
</evidence>
<sequence length="140" mass="15078">MWLLYAFLSAIFAAAVAIFGKLGLKTIDSTLATTIRSIIMAIFLFLVAITLKKFDGFNFNSLNGKDWVLISLSGIAGALSWLFYFFALKYGMAGKVVAVDRLSIVFVILFAALFLGEGLTWRSVGGAILIAGGALLITLK</sequence>
<dbReference type="SUPFAM" id="SSF103481">
    <property type="entry name" value="Multidrug resistance efflux transporter EmrE"/>
    <property type="match status" value="1"/>
</dbReference>
<dbReference type="PANTHER" id="PTHR22911">
    <property type="entry name" value="ACYL-MALONYL CONDENSING ENZYME-RELATED"/>
    <property type="match status" value="1"/>
</dbReference>
<feature type="transmembrane region" description="Helical" evidence="1">
    <location>
        <begin position="31"/>
        <end position="51"/>
    </location>
</feature>
<feature type="transmembrane region" description="Helical" evidence="1">
    <location>
        <begin position="121"/>
        <end position="139"/>
    </location>
</feature>
<organism evidence="3 4">
    <name type="scientific">Candidatus Magasanikbacteria bacterium GW2011_GWA2_37_8</name>
    <dbReference type="NCBI Taxonomy" id="1619036"/>
    <lineage>
        <taxon>Bacteria</taxon>
        <taxon>Candidatus Magasanikiibacteriota</taxon>
    </lineage>
</organism>
<dbReference type="PANTHER" id="PTHR22911:SF137">
    <property type="entry name" value="SOLUTE CARRIER FAMILY 35 MEMBER G2-RELATED"/>
    <property type="match status" value="1"/>
</dbReference>
<dbReference type="EMBL" id="LBTN01000037">
    <property type="protein sequence ID" value="KKQ39245.1"/>
    <property type="molecule type" value="Genomic_DNA"/>
</dbReference>
<reference evidence="3 4" key="1">
    <citation type="journal article" date="2015" name="Nature">
        <title>rRNA introns, odd ribosomes, and small enigmatic genomes across a large radiation of phyla.</title>
        <authorList>
            <person name="Brown C.T."/>
            <person name="Hug L.A."/>
            <person name="Thomas B.C."/>
            <person name="Sharon I."/>
            <person name="Castelle C.J."/>
            <person name="Singh A."/>
            <person name="Wilkins M.J."/>
            <person name="Williams K.H."/>
            <person name="Banfield J.F."/>
        </authorList>
    </citation>
    <scope>NUCLEOTIDE SEQUENCE [LARGE SCALE GENOMIC DNA]</scope>
</reference>
<feature type="transmembrane region" description="Helical" evidence="1">
    <location>
        <begin position="98"/>
        <end position="115"/>
    </location>
</feature>
<accession>A0A0G0HL04</accession>
<dbReference type="Gene3D" id="1.10.3730.20">
    <property type="match status" value="1"/>
</dbReference>
<evidence type="ECO:0000313" key="3">
    <source>
        <dbReference type="EMBL" id="KKQ39245.1"/>
    </source>
</evidence>
<keyword evidence="1" id="KW-0812">Transmembrane</keyword>
<feature type="transmembrane region" description="Helical" evidence="1">
    <location>
        <begin position="6"/>
        <end position="24"/>
    </location>
</feature>
<feature type="domain" description="EamA" evidence="2">
    <location>
        <begin position="2"/>
        <end position="138"/>
    </location>
</feature>
<evidence type="ECO:0000313" key="4">
    <source>
        <dbReference type="Proteomes" id="UP000034333"/>
    </source>
</evidence>
<gene>
    <name evidence="3" type="ORF">US58_C0037G0005</name>
</gene>
<keyword evidence="1" id="KW-1133">Transmembrane helix</keyword>
<proteinExistence type="predicted"/>
<dbReference type="STRING" id="1619036.US58_C0037G0005"/>
<dbReference type="Proteomes" id="UP000034333">
    <property type="component" value="Unassembled WGS sequence"/>
</dbReference>
<comment type="caution">
    <text evidence="3">The sequence shown here is derived from an EMBL/GenBank/DDBJ whole genome shotgun (WGS) entry which is preliminary data.</text>
</comment>
<dbReference type="InterPro" id="IPR000620">
    <property type="entry name" value="EamA_dom"/>
</dbReference>
<dbReference type="Pfam" id="PF00892">
    <property type="entry name" value="EamA"/>
    <property type="match status" value="1"/>
</dbReference>
<name>A0A0G0HL04_9BACT</name>
<keyword evidence="1" id="KW-0472">Membrane</keyword>
<protein>
    <recommendedName>
        <fullName evidence="2">EamA domain-containing protein</fullName>
    </recommendedName>
</protein>
<dbReference type="GO" id="GO:0016020">
    <property type="term" value="C:membrane"/>
    <property type="evidence" value="ECO:0007669"/>
    <property type="project" value="InterPro"/>
</dbReference>
<dbReference type="AlphaFoldDB" id="A0A0G0HL04"/>